<sequence length="553" mass="65438">MKDWYKELVVYQIWPRSFCDGNGDGIGDLQGVLSKLDYIKDLGCNCIWFSPLYPSPNADYGYDIADYKNINPEYGDLDLFKRVLDEAHKREIKVIMDLVVNHTSDEHQWFINSKDPKSPYHNYYIWRKGKKNGKRPPNNWLSCFEGGAWEQDEKSGEYYLHVFAKKQPDLNHDNPKVREEVKDIMRFWLDMGVDGFREDVITFISKRPGLPNGFPIPAACGIEHYMDGPNIHQYLQEYRKVTDMYDCFTVGEAPMMTPAKALNYIDERHKELDLMFHFQHIEADCFMVDYIQTKFDLRKMKRAFSDWQRKINGRAWNTLYIENHDHPRIISRYGSEKYRTESGKMLANMYMLQQGTAFVYQGQEIGMLNTELDSLDEYEDCFVKNNYNVARNKVHLNEEKCWQWAVKSTRDNSRTPVQWNAEENAGFTTGKPWFPVNKNYTEINAENEEKNPNSILNHYKKLIRFKRENEVAIYGDYKEHYKSSSKLYVYERNYKGKRLLVINSFSDERVPFEAPKGFDLEKGTPMLCNYDNPTVQGNGFMLRPYETRVYYFE</sequence>
<evidence type="ECO:0000256" key="2">
    <source>
        <dbReference type="ARBA" id="ARBA00022801"/>
    </source>
</evidence>
<evidence type="ECO:0000313" key="6">
    <source>
        <dbReference type="Proteomes" id="UP000190657"/>
    </source>
</evidence>
<gene>
    <name evidence="5" type="ORF">SAMN02745114_00318</name>
</gene>
<dbReference type="FunFam" id="3.90.400.10:FF:000002">
    <property type="entry name" value="Sucrose isomerase"/>
    <property type="match status" value="1"/>
</dbReference>
<dbReference type="EMBL" id="FUWW01000003">
    <property type="protein sequence ID" value="SJZ38385.1"/>
    <property type="molecule type" value="Genomic_DNA"/>
</dbReference>
<name>A0A1T4K7U5_9FIRM</name>
<feature type="domain" description="Glycosyl hydrolase family 13 catalytic" evidence="4">
    <location>
        <begin position="12"/>
        <end position="414"/>
    </location>
</feature>
<dbReference type="NCBIfam" id="NF008183">
    <property type="entry name" value="PRK10933.1"/>
    <property type="match status" value="1"/>
</dbReference>
<dbReference type="SMART" id="SM00642">
    <property type="entry name" value="Aamy"/>
    <property type="match status" value="1"/>
</dbReference>
<dbReference type="InterPro" id="IPR017853">
    <property type="entry name" value="GH"/>
</dbReference>
<dbReference type="SUPFAM" id="SSF51445">
    <property type="entry name" value="(Trans)glycosidases"/>
    <property type="match status" value="1"/>
</dbReference>
<keyword evidence="6" id="KW-1185">Reference proteome</keyword>
<evidence type="ECO:0000313" key="5">
    <source>
        <dbReference type="EMBL" id="SJZ38385.1"/>
    </source>
</evidence>
<dbReference type="GO" id="GO:0004556">
    <property type="term" value="F:alpha-amylase activity"/>
    <property type="evidence" value="ECO:0007669"/>
    <property type="project" value="TreeGrafter"/>
</dbReference>
<comment type="similarity">
    <text evidence="1">Belongs to the glycosyl hydrolase 13 family.</text>
</comment>
<dbReference type="InterPro" id="IPR006047">
    <property type="entry name" value="GH13_cat_dom"/>
</dbReference>
<dbReference type="Proteomes" id="UP000190657">
    <property type="component" value="Unassembled WGS sequence"/>
</dbReference>
<dbReference type="CDD" id="cd11333">
    <property type="entry name" value="AmyAc_SI_OligoGlu_DGase"/>
    <property type="match status" value="1"/>
</dbReference>
<reference evidence="5 6" key="1">
    <citation type="submission" date="2017-02" db="EMBL/GenBank/DDBJ databases">
        <authorList>
            <person name="Peterson S.W."/>
        </authorList>
    </citation>
    <scope>NUCLEOTIDE SEQUENCE [LARGE SCALE GENOMIC DNA]</scope>
    <source>
        <strain evidence="5 6">ATCC 51222</strain>
    </source>
</reference>
<dbReference type="InterPro" id="IPR045857">
    <property type="entry name" value="O16G_dom_2"/>
</dbReference>
<evidence type="ECO:0000256" key="3">
    <source>
        <dbReference type="ARBA" id="ARBA00023295"/>
    </source>
</evidence>
<accession>A0A1T4K7U5</accession>
<keyword evidence="3" id="KW-0326">Glycosidase</keyword>
<dbReference type="PANTHER" id="PTHR10357:SF179">
    <property type="entry name" value="NEUTRAL AND BASIC AMINO ACID TRANSPORT PROTEIN RBAT"/>
    <property type="match status" value="1"/>
</dbReference>
<dbReference type="FunFam" id="3.20.20.80:FF:000064">
    <property type="entry name" value="Oligo-1,6-glucosidase"/>
    <property type="match status" value="1"/>
</dbReference>
<dbReference type="Gene3D" id="2.60.40.1180">
    <property type="entry name" value="Golgi alpha-mannosidase II"/>
    <property type="match status" value="1"/>
</dbReference>
<organism evidence="5 6">
    <name type="scientific">Eubacterium coprostanoligenes</name>
    <dbReference type="NCBI Taxonomy" id="290054"/>
    <lineage>
        <taxon>Bacteria</taxon>
        <taxon>Bacillati</taxon>
        <taxon>Bacillota</taxon>
        <taxon>Clostridia</taxon>
        <taxon>Eubacteriales</taxon>
        <taxon>Eubacteriaceae</taxon>
        <taxon>Eubacterium</taxon>
    </lineage>
</organism>
<dbReference type="SUPFAM" id="SSF51011">
    <property type="entry name" value="Glycosyl hydrolase domain"/>
    <property type="match status" value="1"/>
</dbReference>
<dbReference type="AlphaFoldDB" id="A0A1T4K7U5"/>
<dbReference type="STRING" id="290054.SAMN02745114_00318"/>
<keyword evidence="2" id="KW-0378">Hydrolase</keyword>
<dbReference type="InterPro" id="IPR013780">
    <property type="entry name" value="Glyco_hydro_b"/>
</dbReference>
<dbReference type="GO" id="GO:0009313">
    <property type="term" value="P:oligosaccharide catabolic process"/>
    <property type="evidence" value="ECO:0007669"/>
    <property type="project" value="TreeGrafter"/>
</dbReference>
<evidence type="ECO:0000256" key="1">
    <source>
        <dbReference type="ARBA" id="ARBA00008061"/>
    </source>
</evidence>
<dbReference type="Pfam" id="PF00128">
    <property type="entry name" value="Alpha-amylase"/>
    <property type="match status" value="1"/>
</dbReference>
<dbReference type="Gene3D" id="3.20.20.80">
    <property type="entry name" value="Glycosidases"/>
    <property type="match status" value="1"/>
</dbReference>
<dbReference type="OrthoDB" id="9805159at2"/>
<dbReference type="PANTHER" id="PTHR10357">
    <property type="entry name" value="ALPHA-AMYLASE FAMILY MEMBER"/>
    <property type="match status" value="1"/>
</dbReference>
<protein>
    <submittedName>
        <fullName evidence="5">Oligo-1,6-glucosidase</fullName>
    </submittedName>
</protein>
<dbReference type="Gene3D" id="3.90.400.10">
    <property type="entry name" value="Oligo-1,6-glucosidase, Domain 2"/>
    <property type="match status" value="1"/>
</dbReference>
<proteinExistence type="inferred from homology"/>
<evidence type="ECO:0000259" key="4">
    <source>
        <dbReference type="SMART" id="SM00642"/>
    </source>
</evidence>
<dbReference type="RefSeq" id="WP_078767826.1">
    <property type="nucleotide sequence ID" value="NZ_FUWW01000003.1"/>
</dbReference>